<sequence>MEPRSVIQLVRAPAALSVPGDVLAGAAAGRTFGAATPALAASSCCLYWAGMALNDYADRDIDAAERPARPIPAGQVSARFALGLASGLTAAGLGIAALAGGRRALAVTAPLTATVWGYNLGLKNTPAGPAAMATARALDVLHGAGAGRLRPAAPAAVTMGAHTLAVTTLSRAEVTGSDRRLPATALAATAGVTAAVGITDTTRRTDTTGTTNTTARSGRTARGFLRAACRLAPLAVYTTSVGRAQIQAVLRPEPRQLQRAVGAGILGMIPLQSSLAASRGAYRSAATVMAAFPLARRLSRKVSPT</sequence>
<keyword evidence="6" id="KW-1185">Reference proteome</keyword>
<dbReference type="EMBL" id="QPJC01000002">
    <property type="protein sequence ID" value="RCW45777.1"/>
    <property type="molecule type" value="Genomic_DNA"/>
</dbReference>
<keyword evidence="4" id="KW-0472">Membrane</keyword>
<keyword evidence="2" id="KW-0812">Transmembrane</keyword>
<comment type="subcellular location">
    <subcellularLocation>
        <location evidence="1">Membrane</location>
        <topology evidence="1">Multi-pass membrane protein</topology>
    </subcellularLocation>
</comment>
<dbReference type="AlphaFoldDB" id="A0A368VWT9"/>
<comment type="caution">
    <text evidence="5">The sequence shown here is derived from an EMBL/GenBank/DDBJ whole genome shotgun (WGS) entry which is preliminary data.</text>
</comment>
<dbReference type="InterPro" id="IPR050475">
    <property type="entry name" value="Prenyltransferase_related"/>
</dbReference>
<dbReference type="RefSeq" id="WP_338072568.1">
    <property type="nucleotide sequence ID" value="NZ_QPJC01000002.1"/>
</dbReference>
<evidence type="ECO:0000256" key="4">
    <source>
        <dbReference type="ARBA" id="ARBA00023136"/>
    </source>
</evidence>
<dbReference type="PANTHER" id="PTHR42723">
    <property type="entry name" value="CHLOROPHYLL SYNTHASE"/>
    <property type="match status" value="1"/>
</dbReference>
<name>A0A368VWT9_9ACTN</name>
<dbReference type="InterPro" id="IPR000537">
    <property type="entry name" value="UbiA_prenyltransferase"/>
</dbReference>
<protein>
    <submittedName>
        <fullName evidence="5">4-hydroxybenzoate polyprenyltransferase</fullName>
    </submittedName>
</protein>
<keyword evidence="3" id="KW-1133">Transmembrane helix</keyword>
<dbReference type="Gene3D" id="1.10.357.140">
    <property type="entry name" value="UbiA prenyltransferase"/>
    <property type="match status" value="1"/>
</dbReference>
<accession>A0A368VWT9</accession>
<dbReference type="GO" id="GO:0016020">
    <property type="term" value="C:membrane"/>
    <property type="evidence" value="ECO:0007669"/>
    <property type="project" value="UniProtKB-SubCell"/>
</dbReference>
<dbReference type="GO" id="GO:0016765">
    <property type="term" value="F:transferase activity, transferring alkyl or aryl (other than methyl) groups"/>
    <property type="evidence" value="ECO:0007669"/>
    <property type="project" value="InterPro"/>
</dbReference>
<evidence type="ECO:0000313" key="6">
    <source>
        <dbReference type="Proteomes" id="UP000253495"/>
    </source>
</evidence>
<keyword evidence="5" id="KW-0808">Transferase</keyword>
<proteinExistence type="predicted"/>
<evidence type="ECO:0000256" key="3">
    <source>
        <dbReference type="ARBA" id="ARBA00022989"/>
    </source>
</evidence>
<evidence type="ECO:0000313" key="5">
    <source>
        <dbReference type="EMBL" id="RCW45777.1"/>
    </source>
</evidence>
<dbReference type="CDD" id="cd13964">
    <property type="entry name" value="PT_UbiA_1"/>
    <property type="match status" value="1"/>
</dbReference>
<organism evidence="5 6">
    <name type="scientific">Halopolyspora algeriensis</name>
    <dbReference type="NCBI Taxonomy" id="1500506"/>
    <lineage>
        <taxon>Bacteria</taxon>
        <taxon>Bacillati</taxon>
        <taxon>Actinomycetota</taxon>
        <taxon>Actinomycetes</taxon>
        <taxon>Actinomycetes incertae sedis</taxon>
        <taxon>Halopolyspora</taxon>
    </lineage>
</organism>
<evidence type="ECO:0000256" key="2">
    <source>
        <dbReference type="ARBA" id="ARBA00022692"/>
    </source>
</evidence>
<dbReference type="InterPro" id="IPR044878">
    <property type="entry name" value="UbiA_sf"/>
</dbReference>
<evidence type="ECO:0000256" key="1">
    <source>
        <dbReference type="ARBA" id="ARBA00004141"/>
    </source>
</evidence>
<dbReference type="PANTHER" id="PTHR42723:SF1">
    <property type="entry name" value="CHLOROPHYLL SYNTHASE, CHLOROPLASTIC"/>
    <property type="match status" value="1"/>
</dbReference>
<dbReference type="Proteomes" id="UP000253495">
    <property type="component" value="Unassembled WGS sequence"/>
</dbReference>
<dbReference type="Pfam" id="PF01040">
    <property type="entry name" value="UbiA"/>
    <property type="match status" value="1"/>
</dbReference>
<dbReference type="NCBIfam" id="NF045897">
    <property type="entry name" value="SCO3242_trans"/>
    <property type="match status" value="1"/>
</dbReference>
<reference evidence="5 6" key="1">
    <citation type="submission" date="2018-07" db="EMBL/GenBank/DDBJ databases">
        <title>Genomic Encyclopedia of Type Strains, Phase III (KMG-III): the genomes of soil and plant-associated and newly described type strains.</title>
        <authorList>
            <person name="Whitman W."/>
        </authorList>
    </citation>
    <scope>NUCLEOTIDE SEQUENCE [LARGE SCALE GENOMIC DNA]</scope>
    <source>
        <strain evidence="5 6">CECT 8575</strain>
    </source>
</reference>
<gene>
    <name evidence="5" type="ORF">DFQ14_10278</name>
</gene>